<name>A0ABU2GH04_9EURY</name>
<accession>A0ABU2GH04</accession>
<evidence type="ECO:0000313" key="5">
    <source>
        <dbReference type="EMBL" id="MDS0300059.1"/>
    </source>
</evidence>
<dbReference type="InterPro" id="IPR001940">
    <property type="entry name" value="Peptidase_S1C"/>
</dbReference>
<dbReference type="Proteomes" id="UP001257060">
    <property type="component" value="Unassembled WGS sequence"/>
</dbReference>
<organism evidence="5 6">
    <name type="scientific">Halogeometricum salsisoli</name>
    <dbReference type="NCBI Taxonomy" id="2950536"/>
    <lineage>
        <taxon>Archaea</taxon>
        <taxon>Methanobacteriati</taxon>
        <taxon>Methanobacteriota</taxon>
        <taxon>Stenosarchaea group</taxon>
        <taxon>Halobacteria</taxon>
        <taxon>Halobacteriales</taxon>
        <taxon>Haloferacaceae</taxon>
        <taxon>Halogeometricum</taxon>
    </lineage>
</organism>
<dbReference type="PANTHER" id="PTHR43343">
    <property type="entry name" value="PEPTIDASE S12"/>
    <property type="match status" value="1"/>
</dbReference>
<dbReference type="PANTHER" id="PTHR43343:SF3">
    <property type="entry name" value="PROTEASE DO-LIKE 8, CHLOROPLASTIC"/>
    <property type="match status" value="1"/>
</dbReference>
<dbReference type="RefSeq" id="WP_310924905.1">
    <property type="nucleotide sequence ID" value="NZ_JAMQOP010000002.1"/>
</dbReference>
<dbReference type="PROSITE" id="PS51257">
    <property type="entry name" value="PROKAR_LIPOPROTEIN"/>
    <property type="match status" value="1"/>
</dbReference>
<sequence length="365" mass="37527">MPDSPSRRRVLRGAGVAFAAALAGCNGNESSSSPTASSTSASTSSASTAESTAAETAAEAGTGTEAAGEYTEVYRNVIDSVVLIQVSSGGQGSGFVYRDNFVVTNAHVVGDASEVQVRFTDGEWRSASVVGVDPSADLAVVRVENRPDDAEPLPMVDEQPAIGTEVVAIGNPYGLEGSVTSGLVSGVNRLIPAPNGYRIPDAIQTGAPVNPGNSGGPLVTLDGEVVGVINSGGGENLAFAISAALVKRVVPALIEDGEYRHAYMGAALRTVTPNVAEQLGLSNPRGVLVTDVLDDGPSDDALQAGDVVVSVGGERVDSRQQLASYLALRASPGDSIRVAVLRDGRRQRVEFTLGTRPRRPDTTSR</sequence>
<comment type="caution">
    <text evidence="5">The sequence shown here is derived from an EMBL/GenBank/DDBJ whole genome shotgun (WGS) entry which is preliminary data.</text>
</comment>
<keyword evidence="1" id="KW-0645">Protease</keyword>
<keyword evidence="6" id="KW-1185">Reference proteome</keyword>
<evidence type="ECO:0000259" key="4">
    <source>
        <dbReference type="PROSITE" id="PS50106"/>
    </source>
</evidence>
<dbReference type="SUPFAM" id="SSF50156">
    <property type="entry name" value="PDZ domain-like"/>
    <property type="match status" value="1"/>
</dbReference>
<dbReference type="PROSITE" id="PS50106">
    <property type="entry name" value="PDZ"/>
    <property type="match status" value="1"/>
</dbReference>
<feature type="region of interest" description="Disordered" evidence="3">
    <location>
        <begin position="26"/>
        <end position="64"/>
    </location>
</feature>
<keyword evidence="2" id="KW-0378">Hydrolase</keyword>
<dbReference type="EMBL" id="JAMQOP010000002">
    <property type="protein sequence ID" value="MDS0300059.1"/>
    <property type="molecule type" value="Genomic_DNA"/>
</dbReference>
<dbReference type="Pfam" id="PF13365">
    <property type="entry name" value="Trypsin_2"/>
    <property type="match status" value="1"/>
</dbReference>
<dbReference type="InterPro" id="IPR051201">
    <property type="entry name" value="Chloro_Bact_Ser_Proteases"/>
</dbReference>
<feature type="domain" description="PDZ" evidence="4">
    <location>
        <begin position="268"/>
        <end position="333"/>
    </location>
</feature>
<dbReference type="Gene3D" id="2.30.42.10">
    <property type="match status" value="1"/>
</dbReference>
<dbReference type="Pfam" id="PF13180">
    <property type="entry name" value="PDZ_2"/>
    <property type="match status" value="1"/>
</dbReference>
<dbReference type="InterPro" id="IPR009003">
    <property type="entry name" value="Peptidase_S1_PA"/>
</dbReference>
<proteinExistence type="predicted"/>
<evidence type="ECO:0000256" key="2">
    <source>
        <dbReference type="ARBA" id="ARBA00022801"/>
    </source>
</evidence>
<gene>
    <name evidence="5" type="ORF">NDI76_15035</name>
</gene>
<dbReference type="InterPro" id="IPR001478">
    <property type="entry name" value="PDZ"/>
</dbReference>
<evidence type="ECO:0000256" key="3">
    <source>
        <dbReference type="SAM" id="MobiDB-lite"/>
    </source>
</evidence>
<protein>
    <submittedName>
        <fullName evidence="5">Trypsin-like peptidase domain-containing protein</fullName>
    </submittedName>
</protein>
<evidence type="ECO:0000256" key="1">
    <source>
        <dbReference type="ARBA" id="ARBA00022670"/>
    </source>
</evidence>
<dbReference type="InterPro" id="IPR006311">
    <property type="entry name" value="TAT_signal"/>
</dbReference>
<dbReference type="PRINTS" id="PR00834">
    <property type="entry name" value="PROTEASES2C"/>
</dbReference>
<dbReference type="Gene3D" id="2.40.10.120">
    <property type="match status" value="1"/>
</dbReference>
<reference evidence="5 6" key="1">
    <citation type="submission" date="2022-06" db="EMBL/GenBank/DDBJ databases">
        <title>Halogeometricum sp. a new haloarchaeum isolate from saline soil.</title>
        <authorList>
            <person name="Strakova D."/>
            <person name="Galisteo C."/>
            <person name="Sanchez-Porro C."/>
            <person name="Ventosa A."/>
        </authorList>
    </citation>
    <scope>NUCLEOTIDE SEQUENCE [LARGE SCALE GENOMIC DNA]</scope>
    <source>
        <strain evidence="5 6">S1BR25-6</strain>
    </source>
</reference>
<dbReference type="SMART" id="SM00228">
    <property type="entry name" value="PDZ"/>
    <property type="match status" value="1"/>
</dbReference>
<dbReference type="SUPFAM" id="SSF50494">
    <property type="entry name" value="Trypsin-like serine proteases"/>
    <property type="match status" value="1"/>
</dbReference>
<dbReference type="PROSITE" id="PS51318">
    <property type="entry name" value="TAT"/>
    <property type="match status" value="1"/>
</dbReference>
<dbReference type="InterPro" id="IPR036034">
    <property type="entry name" value="PDZ_sf"/>
</dbReference>
<evidence type="ECO:0000313" key="6">
    <source>
        <dbReference type="Proteomes" id="UP001257060"/>
    </source>
</evidence>